<sequence>MISIWRSWTAGQWVLRVVMVAGPLVALFARTPSLGAPPAWGVLIVLVLGVGWTLLPESVVGAVALLAVGFSWASSDTTEVSVWVLVAASGLLAAHLAALVASYGPPRLPVDPGVTRLWALRGAGLSGTAAAVWLVARAVADLPDSPTIWILGLVVALSVVVVAAGAIQVASPQEDR</sequence>
<feature type="transmembrane region" description="Helical" evidence="1">
    <location>
        <begin position="148"/>
        <end position="170"/>
    </location>
</feature>
<keyword evidence="3" id="KW-1185">Reference proteome</keyword>
<evidence type="ECO:0000256" key="1">
    <source>
        <dbReference type="SAM" id="Phobius"/>
    </source>
</evidence>
<feature type="transmembrane region" description="Helical" evidence="1">
    <location>
        <begin position="117"/>
        <end position="136"/>
    </location>
</feature>
<dbReference type="AlphaFoldDB" id="A0A930YC73"/>
<keyword evidence="1" id="KW-0812">Transmembrane</keyword>
<feature type="transmembrane region" description="Helical" evidence="1">
    <location>
        <begin position="13"/>
        <end position="29"/>
    </location>
</feature>
<reference evidence="2" key="1">
    <citation type="submission" date="2020-11" db="EMBL/GenBank/DDBJ databases">
        <title>Nocardioides sp. nov., isolated from Soil of Cynanchum wilfordii Hemsley rhizosphere.</title>
        <authorList>
            <person name="Lee J.-S."/>
            <person name="Suh M.K."/>
            <person name="Kim J.-S."/>
        </authorList>
    </citation>
    <scope>NUCLEOTIDE SEQUENCE</scope>
    <source>
        <strain evidence="2">KCTC 19275</strain>
    </source>
</reference>
<keyword evidence="1" id="KW-1133">Transmembrane helix</keyword>
<feature type="transmembrane region" description="Helical" evidence="1">
    <location>
        <begin position="41"/>
        <end position="70"/>
    </location>
</feature>
<dbReference type="EMBL" id="JADKPN010000002">
    <property type="protein sequence ID" value="MBF4762866.1"/>
    <property type="molecule type" value="Genomic_DNA"/>
</dbReference>
<name>A0A930YC73_9ACTN</name>
<organism evidence="2 3">
    <name type="scientific">Nocardioides islandensis</name>
    <dbReference type="NCBI Taxonomy" id="433663"/>
    <lineage>
        <taxon>Bacteria</taxon>
        <taxon>Bacillati</taxon>
        <taxon>Actinomycetota</taxon>
        <taxon>Actinomycetes</taxon>
        <taxon>Propionibacteriales</taxon>
        <taxon>Nocardioidaceae</taxon>
        <taxon>Nocardioides</taxon>
    </lineage>
</organism>
<proteinExistence type="predicted"/>
<comment type="caution">
    <text evidence="2">The sequence shown here is derived from an EMBL/GenBank/DDBJ whole genome shotgun (WGS) entry which is preliminary data.</text>
</comment>
<dbReference type="RefSeq" id="WP_194706031.1">
    <property type="nucleotide sequence ID" value="NZ_JADKPN010000002.1"/>
</dbReference>
<evidence type="ECO:0000313" key="2">
    <source>
        <dbReference type="EMBL" id="MBF4762866.1"/>
    </source>
</evidence>
<feature type="transmembrane region" description="Helical" evidence="1">
    <location>
        <begin position="82"/>
        <end position="105"/>
    </location>
</feature>
<dbReference type="Proteomes" id="UP000640489">
    <property type="component" value="Unassembled WGS sequence"/>
</dbReference>
<gene>
    <name evidence="2" type="ORF">ISU07_06980</name>
</gene>
<keyword evidence="1" id="KW-0472">Membrane</keyword>
<protein>
    <submittedName>
        <fullName evidence="2">Uncharacterized protein</fullName>
    </submittedName>
</protein>
<accession>A0A930YC73</accession>
<evidence type="ECO:0000313" key="3">
    <source>
        <dbReference type="Proteomes" id="UP000640489"/>
    </source>
</evidence>